<accession>X1J904</accession>
<organism evidence="1">
    <name type="scientific">marine sediment metagenome</name>
    <dbReference type="NCBI Taxonomy" id="412755"/>
    <lineage>
        <taxon>unclassified sequences</taxon>
        <taxon>metagenomes</taxon>
        <taxon>ecological metagenomes</taxon>
    </lineage>
</organism>
<gene>
    <name evidence="1" type="ORF">S03H2_44044</name>
</gene>
<evidence type="ECO:0000313" key="1">
    <source>
        <dbReference type="EMBL" id="GAH74869.1"/>
    </source>
</evidence>
<dbReference type="InterPro" id="IPR029052">
    <property type="entry name" value="Metallo-depent_PP-like"/>
</dbReference>
<name>X1J904_9ZZZZ</name>
<comment type="caution">
    <text evidence="1">The sequence shown here is derived from an EMBL/GenBank/DDBJ whole genome shotgun (WGS) entry which is preliminary data.</text>
</comment>
<reference evidence="1" key="1">
    <citation type="journal article" date="2014" name="Front. Microbiol.">
        <title>High frequency of phylogenetically diverse reductive dehalogenase-homologous genes in deep subseafloor sedimentary metagenomes.</title>
        <authorList>
            <person name="Kawai M."/>
            <person name="Futagami T."/>
            <person name="Toyoda A."/>
            <person name="Takaki Y."/>
            <person name="Nishi S."/>
            <person name="Hori S."/>
            <person name="Arai W."/>
            <person name="Tsubouchi T."/>
            <person name="Morono Y."/>
            <person name="Uchiyama I."/>
            <person name="Ito T."/>
            <person name="Fujiyama A."/>
            <person name="Inagaki F."/>
            <person name="Takami H."/>
        </authorList>
    </citation>
    <scope>NUCLEOTIDE SEQUENCE</scope>
    <source>
        <strain evidence="1">Expedition CK06-06</strain>
    </source>
</reference>
<proteinExistence type="predicted"/>
<dbReference type="AlphaFoldDB" id="X1J904"/>
<protein>
    <recommendedName>
        <fullName evidence="2">Calcineurin-like phosphoesterase domain-containing protein</fullName>
    </recommendedName>
</protein>
<dbReference type="SUPFAM" id="SSF56300">
    <property type="entry name" value="Metallo-dependent phosphatases"/>
    <property type="match status" value="1"/>
</dbReference>
<sequence>WLFARLHPNFSIWLAHKWSHNSRYTKELSAEFMGEEKESLILHAKKILKAEYFDFFVFGHRHIPLDYKLENNTRVIYLGDWITNFSYAVFDGKDLNLKFYKTLRT</sequence>
<dbReference type="EMBL" id="BARU01027518">
    <property type="protein sequence ID" value="GAH74869.1"/>
    <property type="molecule type" value="Genomic_DNA"/>
</dbReference>
<evidence type="ECO:0008006" key="2">
    <source>
        <dbReference type="Google" id="ProtNLM"/>
    </source>
</evidence>
<feature type="non-terminal residue" evidence="1">
    <location>
        <position position="1"/>
    </location>
</feature>